<name>A0A2Z7A030_9LAMI</name>
<evidence type="ECO:0000313" key="2">
    <source>
        <dbReference type="EMBL" id="KZV14836.1"/>
    </source>
</evidence>
<dbReference type="AlphaFoldDB" id="A0A2Z7A030"/>
<keyword evidence="3" id="KW-1185">Reference proteome</keyword>
<gene>
    <name evidence="2" type="ORF">F511_40333</name>
</gene>
<reference evidence="2 3" key="1">
    <citation type="journal article" date="2015" name="Proc. Natl. Acad. Sci. U.S.A.">
        <title>The resurrection genome of Boea hygrometrica: A blueprint for survival of dehydration.</title>
        <authorList>
            <person name="Xiao L."/>
            <person name="Yang G."/>
            <person name="Zhang L."/>
            <person name="Yang X."/>
            <person name="Zhao S."/>
            <person name="Ji Z."/>
            <person name="Zhou Q."/>
            <person name="Hu M."/>
            <person name="Wang Y."/>
            <person name="Chen M."/>
            <person name="Xu Y."/>
            <person name="Jin H."/>
            <person name="Xiao X."/>
            <person name="Hu G."/>
            <person name="Bao F."/>
            <person name="Hu Y."/>
            <person name="Wan P."/>
            <person name="Li L."/>
            <person name="Deng X."/>
            <person name="Kuang T."/>
            <person name="Xiang C."/>
            <person name="Zhu J.K."/>
            <person name="Oliver M.J."/>
            <person name="He Y."/>
        </authorList>
    </citation>
    <scope>NUCLEOTIDE SEQUENCE [LARGE SCALE GENOMIC DNA]</scope>
    <source>
        <strain evidence="3">cv. XS01</strain>
    </source>
</reference>
<proteinExistence type="predicted"/>
<accession>A0A2Z7A030</accession>
<organism evidence="2 3">
    <name type="scientific">Dorcoceras hygrometricum</name>
    <dbReference type="NCBI Taxonomy" id="472368"/>
    <lineage>
        <taxon>Eukaryota</taxon>
        <taxon>Viridiplantae</taxon>
        <taxon>Streptophyta</taxon>
        <taxon>Embryophyta</taxon>
        <taxon>Tracheophyta</taxon>
        <taxon>Spermatophyta</taxon>
        <taxon>Magnoliopsida</taxon>
        <taxon>eudicotyledons</taxon>
        <taxon>Gunneridae</taxon>
        <taxon>Pentapetalae</taxon>
        <taxon>asterids</taxon>
        <taxon>lamiids</taxon>
        <taxon>Lamiales</taxon>
        <taxon>Gesneriaceae</taxon>
        <taxon>Didymocarpoideae</taxon>
        <taxon>Trichosporeae</taxon>
        <taxon>Loxocarpinae</taxon>
        <taxon>Dorcoceras</taxon>
    </lineage>
</organism>
<feature type="region of interest" description="Disordered" evidence="1">
    <location>
        <begin position="1"/>
        <end position="46"/>
    </location>
</feature>
<dbReference type="PANTHER" id="PTHR36769">
    <property type="entry name" value="2,3-BISPHOSPHOGLYCERATE-DEPENDENT PHOSPHOGLYCERATE MUTASE"/>
    <property type="match status" value="1"/>
</dbReference>
<dbReference type="EMBL" id="KV020175">
    <property type="protein sequence ID" value="KZV14836.1"/>
    <property type="molecule type" value="Genomic_DNA"/>
</dbReference>
<dbReference type="PANTHER" id="PTHR36769:SF1">
    <property type="entry name" value="2,3-BISPHOSPHOGLYCERATE-DEPENDENT PHOSPHOGLYCERATE MUTASE"/>
    <property type="match status" value="1"/>
</dbReference>
<evidence type="ECO:0000256" key="1">
    <source>
        <dbReference type="SAM" id="MobiDB-lite"/>
    </source>
</evidence>
<dbReference type="InterPro" id="IPR019034">
    <property type="entry name" value="UPF0390"/>
</dbReference>
<dbReference type="Pfam" id="PF09495">
    <property type="entry name" value="DUF2462"/>
    <property type="match status" value="1"/>
</dbReference>
<feature type="compositionally biased region" description="Basic residues" evidence="1">
    <location>
        <begin position="10"/>
        <end position="36"/>
    </location>
</feature>
<protein>
    <submittedName>
        <fullName evidence="2">Uncharacterized protein</fullName>
    </submittedName>
</protein>
<dbReference type="Proteomes" id="UP000250235">
    <property type="component" value="Unassembled WGS sequence"/>
</dbReference>
<dbReference type="OrthoDB" id="511222at2759"/>
<sequence>MTQKGNLFKGQKKSKSIPLNRHGKAPSTRKGKRTVKPSKLTKQMDADKELSKFINHCNEVKAAAFATKDGGNLSIVKSQPDSTVSAKK</sequence>
<evidence type="ECO:0000313" key="3">
    <source>
        <dbReference type="Proteomes" id="UP000250235"/>
    </source>
</evidence>